<dbReference type="GO" id="GO:0022857">
    <property type="term" value="F:transmembrane transporter activity"/>
    <property type="evidence" value="ECO:0007669"/>
    <property type="project" value="InterPro"/>
</dbReference>
<feature type="transmembrane region" description="Helical" evidence="6">
    <location>
        <begin position="122"/>
        <end position="142"/>
    </location>
</feature>
<evidence type="ECO:0000256" key="6">
    <source>
        <dbReference type="SAM" id="Phobius"/>
    </source>
</evidence>
<comment type="caution">
    <text evidence="8">The sequence shown here is derived from an EMBL/GenBank/DDBJ whole genome shotgun (WGS) entry which is preliminary data.</text>
</comment>
<dbReference type="InterPro" id="IPR036259">
    <property type="entry name" value="MFS_trans_sf"/>
</dbReference>
<sequence length="544" mass="59657">MSPALDGSRTYNHDYRPLRLVYVNRNSEQEREVKIANPLQTPNRVARSRILMMTEAAKTESSSGLQSRENEEDAPVYCALSEREKIGSIIVASMISFLSPVSGNIYYPAIDALSRDLHASRNTIYLTITVYMIVQAFVPLLTASFSDQNGRRPIFITCLAVYICVNIGLCLQNSVPALFALRCLQSVGSSGVSIVATATITDLITRAERGKYMVYASLGLTLGPAVGPLLGGVLTQFLGWRSIFIFLAIVAAVLIVLVMAFLPETCRATVGNGSIPAPWWNQSGLQWLRQSSSAHRKTAEDHRTLLTFRRRPSLWDSIRIIRQKSTGLLILASTMLSCGSVLVLASIPPLFEAHYHFNALEVGLCYIPYGVGGLTARWTMGTLADRNYNRCGRQEGITIVRNQQTSEQLRAMPLERARLQLALPMLYVSGVLVLVYGWIMQERVHVAGPLILLFLLGNVITGTRNGLVMLIIDLHAQRPATASASLGFFRSLTGAGVVAGVVPLIQAIGVGYSATLVAAVWLIVSPALYVVYRHGHDWRQKGHS</sequence>
<feature type="transmembrane region" description="Helical" evidence="6">
    <location>
        <begin position="451"/>
        <end position="472"/>
    </location>
</feature>
<feature type="transmembrane region" description="Helical" evidence="6">
    <location>
        <begin position="187"/>
        <end position="205"/>
    </location>
</feature>
<protein>
    <recommendedName>
        <fullName evidence="7">Major facilitator superfamily (MFS) profile domain-containing protein</fullName>
    </recommendedName>
</protein>
<feature type="transmembrane region" description="Helical" evidence="6">
    <location>
        <begin position="243"/>
        <end position="262"/>
    </location>
</feature>
<dbReference type="PANTHER" id="PTHR23502:SF51">
    <property type="entry name" value="QUINIDINE RESISTANCE PROTEIN 1-RELATED"/>
    <property type="match status" value="1"/>
</dbReference>
<evidence type="ECO:0000256" key="4">
    <source>
        <dbReference type="ARBA" id="ARBA00022989"/>
    </source>
</evidence>
<feature type="transmembrane region" description="Helical" evidence="6">
    <location>
        <begin position="328"/>
        <end position="347"/>
    </location>
</feature>
<evidence type="ECO:0000256" key="1">
    <source>
        <dbReference type="ARBA" id="ARBA00004141"/>
    </source>
</evidence>
<comment type="subcellular location">
    <subcellularLocation>
        <location evidence="1">Membrane</location>
        <topology evidence="1">Multi-pass membrane protein</topology>
    </subcellularLocation>
</comment>
<dbReference type="SUPFAM" id="SSF103473">
    <property type="entry name" value="MFS general substrate transporter"/>
    <property type="match status" value="1"/>
</dbReference>
<name>A0A9W4P1D9_9EURO</name>
<dbReference type="PANTHER" id="PTHR23502">
    <property type="entry name" value="MAJOR FACILITATOR SUPERFAMILY"/>
    <property type="match status" value="1"/>
</dbReference>
<dbReference type="Gene3D" id="1.20.1720.10">
    <property type="entry name" value="Multidrug resistance protein D"/>
    <property type="match status" value="2"/>
</dbReference>
<dbReference type="InterPro" id="IPR020846">
    <property type="entry name" value="MFS_dom"/>
</dbReference>
<feature type="transmembrane region" description="Helical" evidence="6">
    <location>
        <begin position="484"/>
        <end position="505"/>
    </location>
</feature>
<feature type="transmembrane region" description="Helical" evidence="6">
    <location>
        <begin position="419"/>
        <end position="439"/>
    </location>
</feature>
<feature type="domain" description="Major facilitator superfamily (MFS) profile" evidence="7">
    <location>
        <begin position="88"/>
        <end position="537"/>
    </location>
</feature>
<keyword evidence="4 6" id="KW-1133">Transmembrane helix</keyword>
<reference evidence="8" key="1">
    <citation type="submission" date="2021-07" db="EMBL/GenBank/DDBJ databases">
        <authorList>
            <person name="Branca A.L. A."/>
        </authorList>
    </citation>
    <scope>NUCLEOTIDE SEQUENCE</scope>
</reference>
<dbReference type="Pfam" id="PF07690">
    <property type="entry name" value="MFS_1"/>
    <property type="match status" value="1"/>
</dbReference>
<feature type="transmembrane region" description="Helical" evidence="6">
    <location>
        <begin position="212"/>
        <end position="231"/>
    </location>
</feature>
<feature type="transmembrane region" description="Helical" evidence="6">
    <location>
        <begin position="89"/>
        <end position="110"/>
    </location>
</feature>
<dbReference type="AlphaFoldDB" id="A0A9W4P1D9"/>
<evidence type="ECO:0000313" key="9">
    <source>
        <dbReference type="Proteomes" id="UP001154252"/>
    </source>
</evidence>
<evidence type="ECO:0000256" key="3">
    <source>
        <dbReference type="ARBA" id="ARBA00022692"/>
    </source>
</evidence>
<evidence type="ECO:0000313" key="8">
    <source>
        <dbReference type="EMBL" id="CAG8893772.1"/>
    </source>
</evidence>
<dbReference type="InterPro" id="IPR011701">
    <property type="entry name" value="MFS"/>
</dbReference>
<feature type="transmembrane region" description="Helical" evidence="6">
    <location>
        <begin position="511"/>
        <end position="532"/>
    </location>
</feature>
<evidence type="ECO:0000256" key="5">
    <source>
        <dbReference type="ARBA" id="ARBA00023136"/>
    </source>
</evidence>
<keyword evidence="3 6" id="KW-0812">Transmembrane</keyword>
<feature type="transmembrane region" description="Helical" evidence="6">
    <location>
        <begin position="359"/>
        <end position="380"/>
    </location>
</feature>
<dbReference type="EMBL" id="CAJVRC010000846">
    <property type="protein sequence ID" value="CAG8893772.1"/>
    <property type="molecule type" value="Genomic_DNA"/>
</dbReference>
<dbReference type="PROSITE" id="PS50850">
    <property type="entry name" value="MFS"/>
    <property type="match status" value="1"/>
</dbReference>
<dbReference type="Proteomes" id="UP001154252">
    <property type="component" value="Unassembled WGS sequence"/>
</dbReference>
<organism evidence="8 9">
    <name type="scientific">Penicillium egyptiacum</name>
    <dbReference type="NCBI Taxonomy" id="1303716"/>
    <lineage>
        <taxon>Eukaryota</taxon>
        <taxon>Fungi</taxon>
        <taxon>Dikarya</taxon>
        <taxon>Ascomycota</taxon>
        <taxon>Pezizomycotina</taxon>
        <taxon>Eurotiomycetes</taxon>
        <taxon>Eurotiomycetidae</taxon>
        <taxon>Eurotiales</taxon>
        <taxon>Aspergillaceae</taxon>
        <taxon>Penicillium</taxon>
    </lineage>
</organism>
<keyword evidence="5 6" id="KW-0472">Membrane</keyword>
<proteinExistence type="predicted"/>
<evidence type="ECO:0000256" key="2">
    <source>
        <dbReference type="ARBA" id="ARBA00022448"/>
    </source>
</evidence>
<feature type="transmembrane region" description="Helical" evidence="6">
    <location>
        <begin position="154"/>
        <end position="175"/>
    </location>
</feature>
<dbReference type="OrthoDB" id="2441642at2759"/>
<gene>
    <name evidence="8" type="ORF">PEGY_LOCUS3748</name>
</gene>
<accession>A0A9W4P1D9</accession>
<evidence type="ECO:0000259" key="7">
    <source>
        <dbReference type="PROSITE" id="PS50850"/>
    </source>
</evidence>
<keyword evidence="2" id="KW-0813">Transport</keyword>
<dbReference type="FunFam" id="1.20.1720.10:FF:000009">
    <property type="entry name" value="MFS multidrug transporter"/>
    <property type="match status" value="1"/>
</dbReference>
<keyword evidence="9" id="KW-1185">Reference proteome</keyword>
<dbReference type="GO" id="GO:0005886">
    <property type="term" value="C:plasma membrane"/>
    <property type="evidence" value="ECO:0007669"/>
    <property type="project" value="TreeGrafter"/>
</dbReference>